<name>A0AAE8N3Z3_9PEZI</name>
<dbReference type="Proteomes" id="UP001187682">
    <property type="component" value="Unassembled WGS sequence"/>
</dbReference>
<dbReference type="PANTHER" id="PTHR43476">
    <property type="entry name" value="3-(3-HYDROXY-PHENYL)PROPIONATE/3-HYDROXYCINNAMIC ACID HYDROXYLASE"/>
    <property type="match status" value="1"/>
</dbReference>
<keyword evidence="6" id="KW-1185">Reference proteome</keyword>
<dbReference type="PANTHER" id="PTHR43476:SF3">
    <property type="entry name" value="FAD-BINDING MONOOXYGENASE"/>
    <property type="match status" value="1"/>
</dbReference>
<reference evidence="5" key="1">
    <citation type="submission" date="2018-03" db="EMBL/GenBank/DDBJ databases">
        <authorList>
            <person name="Guldener U."/>
        </authorList>
    </citation>
    <scope>NUCLEOTIDE SEQUENCE</scope>
</reference>
<protein>
    <recommendedName>
        <fullName evidence="4">FAD-binding domain-containing protein</fullName>
    </recommendedName>
</protein>
<dbReference type="Gene3D" id="3.50.50.60">
    <property type="entry name" value="FAD/NAD(P)-binding domain"/>
    <property type="match status" value="2"/>
</dbReference>
<keyword evidence="2" id="KW-0274">FAD</keyword>
<accession>A0AAE8N3Z3</accession>
<feature type="domain" description="FAD-binding" evidence="4">
    <location>
        <begin position="313"/>
        <end position="368"/>
    </location>
</feature>
<gene>
    <name evidence="5" type="ORF">DNG_07298</name>
</gene>
<keyword evidence="1" id="KW-0285">Flavoprotein</keyword>
<evidence type="ECO:0000259" key="4">
    <source>
        <dbReference type="Pfam" id="PF01494"/>
    </source>
</evidence>
<dbReference type="InterPro" id="IPR036188">
    <property type="entry name" value="FAD/NAD-bd_sf"/>
</dbReference>
<evidence type="ECO:0000256" key="2">
    <source>
        <dbReference type="ARBA" id="ARBA00022827"/>
    </source>
</evidence>
<feature type="domain" description="FAD-binding" evidence="4">
    <location>
        <begin position="4"/>
        <end position="180"/>
    </location>
</feature>
<dbReference type="Pfam" id="PF01494">
    <property type="entry name" value="FAD_binding_3"/>
    <property type="match status" value="2"/>
</dbReference>
<organism evidence="5 6">
    <name type="scientific">Cephalotrichum gorgonifer</name>
    <dbReference type="NCBI Taxonomy" id="2041049"/>
    <lineage>
        <taxon>Eukaryota</taxon>
        <taxon>Fungi</taxon>
        <taxon>Dikarya</taxon>
        <taxon>Ascomycota</taxon>
        <taxon>Pezizomycotina</taxon>
        <taxon>Sordariomycetes</taxon>
        <taxon>Hypocreomycetidae</taxon>
        <taxon>Microascales</taxon>
        <taxon>Microascaceae</taxon>
        <taxon>Cephalotrichum</taxon>
    </lineage>
</organism>
<dbReference type="EMBL" id="ONZQ02000010">
    <property type="protein sequence ID" value="SPO04613.1"/>
    <property type="molecule type" value="Genomic_DNA"/>
</dbReference>
<dbReference type="AlphaFoldDB" id="A0AAE8N3Z3"/>
<evidence type="ECO:0000256" key="3">
    <source>
        <dbReference type="ARBA" id="ARBA00023002"/>
    </source>
</evidence>
<dbReference type="PRINTS" id="PR00420">
    <property type="entry name" value="RNGMNOXGNASE"/>
</dbReference>
<dbReference type="SUPFAM" id="SSF51905">
    <property type="entry name" value="FAD/NAD(P)-binding domain"/>
    <property type="match status" value="1"/>
</dbReference>
<proteinExistence type="predicted"/>
<dbReference type="GO" id="GO:0019622">
    <property type="term" value="P:3-(3-hydroxy)phenylpropionate catabolic process"/>
    <property type="evidence" value="ECO:0007669"/>
    <property type="project" value="TreeGrafter"/>
</dbReference>
<comment type="caution">
    <text evidence="5">The sequence shown here is derived from an EMBL/GenBank/DDBJ whole genome shotgun (WGS) entry which is preliminary data.</text>
</comment>
<dbReference type="InterPro" id="IPR050631">
    <property type="entry name" value="PheA/TfdB_FAD_monoxygenase"/>
</dbReference>
<keyword evidence="3" id="KW-0560">Oxidoreductase</keyword>
<sequence>MDTTEIIVAGCGPTGAMVSTLLSQYSIPHVVLERDLEVNSDPRGIALDEDGIRYLQACGIYDKIFTEIGQCMGKFTFVGGTHRDLSRKPFMAMDYNTTEGGTGHPGFLCHKQPCIESSLRERIKTLGVADIRLGSRVTSVREDDEWVYVSYADPPNTTHMVRGRFLVGADGKTGFTRKQYLEPRGITLDRSGTSYYDKEWVALNWKISLPTPETHPEFPLWEKGFTPQQVYDTFFPKDFRFLCNYRRPAVCGRFGLERDRLWRFEFVVQEGEDSTEMASPAQIVNVVYPYITHPGHRYGLSVKNVTFPRDCIEVLRCRPFRFSARSCNKWALGRVLLCGDAAHVFPPFGGQGIASAFRDAISLVWRLRIATGNSTPGVEKVDYEKLFEGWYAERKQQLDKSLQSTVENGDFVTESNSVKIFVRNWYLWFLQLVPSWRHWLQLGNRRDGMTKYRWEDDRGMAFLPSLGGGRNLPQVYATAMSSEAKEEKVSFTDDLIFAPAKTGLFQVAVILSSAETASQVDLKLRRLGDISGGCLKEDEATIFVNTTDPLVLDSAGRKLYRFSTADEFAAEPSMCAGRPEPIGYDPHRMSKEVGLNKYVILRPDRFIFAVCDKRSELEYAARTLRDLITTGSL</sequence>
<evidence type="ECO:0000256" key="1">
    <source>
        <dbReference type="ARBA" id="ARBA00022630"/>
    </source>
</evidence>
<dbReference type="GO" id="GO:0008688">
    <property type="term" value="F:3-(3-hydroxyphenyl)propionate hydroxylase activity"/>
    <property type="evidence" value="ECO:0007669"/>
    <property type="project" value="TreeGrafter"/>
</dbReference>
<evidence type="ECO:0000313" key="5">
    <source>
        <dbReference type="EMBL" id="SPO04613.1"/>
    </source>
</evidence>
<dbReference type="InterPro" id="IPR002938">
    <property type="entry name" value="FAD-bd"/>
</dbReference>
<dbReference type="GO" id="GO:0071949">
    <property type="term" value="F:FAD binding"/>
    <property type="evidence" value="ECO:0007669"/>
    <property type="project" value="InterPro"/>
</dbReference>
<evidence type="ECO:0000313" key="6">
    <source>
        <dbReference type="Proteomes" id="UP001187682"/>
    </source>
</evidence>